<feature type="transmembrane region" description="Helical" evidence="13">
    <location>
        <begin position="184"/>
        <end position="203"/>
    </location>
</feature>
<reference evidence="16" key="1">
    <citation type="submission" date="2025-08" db="UniProtKB">
        <authorList>
            <consortium name="RefSeq"/>
        </authorList>
    </citation>
    <scope>IDENTIFICATION</scope>
    <source>
        <tissue evidence="16">Whole organism</tissue>
    </source>
</reference>
<dbReference type="CTD" id="34137"/>
<evidence type="ECO:0000256" key="5">
    <source>
        <dbReference type="ARBA" id="ARBA00022692"/>
    </source>
</evidence>
<comment type="function">
    <text evidence="1">Subunit of the oligosaccharyl transferase (OST) complex that catalyzes the initial transfer of a defined glycan (Glc(3)Man(9)GlcNAc(2) in eukaryotes) from the lipid carrier dolichol-pyrophosphate to an asparagine residue within an Asn-X-Ser/Thr consensus motif in nascent polypeptide chains, the first step in protein N-glycosylation. N-glycosylation occurs cotranslationally and the complex associates with the Sec61 complex at the channel-forming translocon complex that mediates protein translocation across the endoplasmic reticulum (ER). All subunits are required for a maximal enzyme activity.</text>
</comment>
<dbReference type="Proteomes" id="UP000504606">
    <property type="component" value="Unplaced"/>
</dbReference>
<dbReference type="AlphaFoldDB" id="A0A6J1SUK7"/>
<feature type="chain" id="PRO_5027080039" evidence="14">
    <location>
        <begin position="23"/>
        <end position="332"/>
    </location>
</feature>
<evidence type="ECO:0000313" key="16">
    <source>
        <dbReference type="RefSeq" id="XP_026283010.1"/>
    </source>
</evidence>
<feature type="signal peptide" evidence="14">
    <location>
        <begin position="1"/>
        <end position="22"/>
    </location>
</feature>
<dbReference type="KEGG" id="foc:113209604"/>
<dbReference type="SUPFAM" id="SSF52833">
    <property type="entry name" value="Thioredoxin-like"/>
    <property type="match status" value="1"/>
</dbReference>
<gene>
    <name evidence="16" type="primary">LOC113209604</name>
</gene>
<evidence type="ECO:0000256" key="2">
    <source>
        <dbReference type="ARBA" id="ARBA00004477"/>
    </source>
</evidence>
<dbReference type="PANTHER" id="PTHR12692:SF0">
    <property type="entry name" value="GH11935P"/>
    <property type="match status" value="1"/>
</dbReference>
<keyword evidence="8" id="KW-0460">Magnesium</keyword>
<dbReference type="Gene3D" id="3.40.30.10">
    <property type="entry name" value="Glutaredoxin"/>
    <property type="match status" value="1"/>
</dbReference>
<evidence type="ECO:0000256" key="4">
    <source>
        <dbReference type="ARBA" id="ARBA00022448"/>
    </source>
</evidence>
<feature type="transmembrane region" description="Helical" evidence="13">
    <location>
        <begin position="267"/>
        <end position="286"/>
    </location>
</feature>
<keyword evidence="4" id="KW-0813">Transport</keyword>
<sequence>MKLLGLIFVFIYGILLIQQTDGQRSRKEGGQTSSLNERVQQLIEMSNKRSLMRFNGNKFRDFVKATPRNYSVVVMFTALAPQRQCSICRHAHDEFHILANSFRYAHMTSSRLFFAMVDFDEGSDIFQMMRLNTAPVFIHFPPKGKPKAADTLDIQRVGFSADAIGKWISERTDVAIRIFRPPNYSGTMACVLLIVLVATFFYVRRNNLDFMYNKTGWGLMALLFCFTMVSGQMWNHIRGPPFVHKTSSGGVAYIHGSSQGQFVLETYIVFFLNAAVTLGMILITEGAANRGDVKKRRIVVILGLGLFVVFFSLILSIFRGKAHGYPYSFLFK</sequence>
<evidence type="ECO:0000313" key="15">
    <source>
        <dbReference type="Proteomes" id="UP000504606"/>
    </source>
</evidence>
<name>A0A6J1SUK7_FRAOC</name>
<comment type="pathway">
    <text evidence="12">Protein modification.</text>
</comment>
<keyword evidence="15" id="KW-1185">Reference proteome</keyword>
<dbReference type="GO" id="GO:0018279">
    <property type="term" value="P:protein N-linked glycosylation via asparagine"/>
    <property type="evidence" value="ECO:0007669"/>
    <property type="project" value="TreeGrafter"/>
</dbReference>
<evidence type="ECO:0000256" key="11">
    <source>
        <dbReference type="ARBA" id="ARBA00023157"/>
    </source>
</evidence>
<evidence type="ECO:0000256" key="14">
    <source>
        <dbReference type="SAM" id="SignalP"/>
    </source>
</evidence>
<keyword evidence="11" id="KW-1015">Disulfide bond</keyword>
<comment type="subcellular location">
    <subcellularLocation>
        <location evidence="2">Endoplasmic reticulum membrane</location>
        <topology evidence="2">Multi-pass membrane protein</topology>
    </subcellularLocation>
</comment>
<dbReference type="GO" id="GO:0015693">
    <property type="term" value="P:magnesium ion transport"/>
    <property type="evidence" value="ECO:0007669"/>
    <property type="project" value="UniProtKB-ARBA"/>
</dbReference>
<dbReference type="RefSeq" id="XP_026283010.1">
    <property type="nucleotide sequence ID" value="XM_026427225.2"/>
</dbReference>
<accession>A0A6J1SUK7</accession>
<dbReference type="InterPro" id="IPR036249">
    <property type="entry name" value="Thioredoxin-like_sf"/>
</dbReference>
<keyword evidence="9 13" id="KW-1133">Transmembrane helix</keyword>
<evidence type="ECO:0000256" key="12">
    <source>
        <dbReference type="ARBA" id="ARBA00043952"/>
    </source>
</evidence>
<proteinExistence type="inferred from homology"/>
<evidence type="ECO:0000256" key="8">
    <source>
        <dbReference type="ARBA" id="ARBA00022842"/>
    </source>
</evidence>
<dbReference type="InterPro" id="IPR021149">
    <property type="entry name" value="OligosaccharylTrfase_OST3/OST6"/>
</dbReference>
<keyword evidence="10 13" id="KW-0472">Membrane</keyword>
<keyword evidence="7" id="KW-0256">Endoplasmic reticulum</keyword>
<dbReference type="GeneID" id="113209604"/>
<feature type="transmembrane region" description="Helical" evidence="13">
    <location>
        <begin position="298"/>
        <end position="318"/>
    </location>
</feature>
<evidence type="ECO:0000256" key="7">
    <source>
        <dbReference type="ARBA" id="ARBA00022824"/>
    </source>
</evidence>
<evidence type="ECO:0000256" key="1">
    <source>
        <dbReference type="ARBA" id="ARBA00002791"/>
    </source>
</evidence>
<dbReference type="Pfam" id="PF04756">
    <property type="entry name" value="OST3_OST6"/>
    <property type="match status" value="1"/>
</dbReference>
<organism evidence="15 16">
    <name type="scientific">Frankliniella occidentalis</name>
    <name type="common">Western flower thrips</name>
    <name type="synonym">Euthrips occidentalis</name>
    <dbReference type="NCBI Taxonomy" id="133901"/>
    <lineage>
        <taxon>Eukaryota</taxon>
        <taxon>Metazoa</taxon>
        <taxon>Ecdysozoa</taxon>
        <taxon>Arthropoda</taxon>
        <taxon>Hexapoda</taxon>
        <taxon>Insecta</taxon>
        <taxon>Pterygota</taxon>
        <taxon>Neoptera</taxon>
        <taxon>Paraneoptera</taxon>
        <taxon>Thysanoptera</taxon>
        <taxon>Terebrantia</taxon>
        <taxon>Thripoidea</taxon>
        <taxon>Thripidae</taxon>
        <taxon>Frankliniella</taxon>
    </lineage>
</organism>
<evidence type="ECO:0000256" key="9">
    <source>
        <dbReference type="ARBA" id="ARBA00022989"/>
    </source>
</evidence>
<evidence type="ECO:0000256" key="10">
    <source>
        <dbReference type="ARBA" id="ARBA00023136"/>
    </source>
</evidence>
<keyword evidence="5 13" id="KW-0812">Transmembrane</keyword>
<evidence type="ECO:0000256" key="13">
    <source>
        <dbReference type="SAM" id="Phobius"/>
    </source>
</evidence>
<protein>
    <submittedName>
        <fullName evidence="16">Tumor suppressor candidate 3</fullName>
    </submittedName>
</protein>
<comment type="similarity">
    <text evidence="3">Belongs to the OST3/OST6 family.</text>
</comment>
<evidence type="ECO:0000256" key="6">
    <source>
        <dbReference type="ARBA" id="ARBA00022729"/>
    </source>
</evidence>
<dbReference type="FunFam" id="3.40.30.10:FF:000009">
    <property type="entry name" value="Tumor suppressor candidate 3"/>
    <property type="match status" value="1"/>
</dbReference>
<dbReference type="OrthoDB" id="67566at2759"/>
<keyword evidence="6 14" id="KW-0732">Signal</keyword>
<evidence type="ECO:0000256" key="3">
    <source>
        <dbReference type="ARBA" id="ARBA00009561"/>
    </source>
</evidence>
<dbReference type="GO" id="GO:0008250">
    <property type="term" value="C:oligosaccharyltransferase complex"/>
    <property type="evidence" value="ECO:0007669"/>
    <property type="project" value="TreeGrafter"/>
</dbReference>
<dbReference type="PANTHER" id="PTHR12692">
    <property type="entry name" value="DOLICHYL-DIPHOSPHOOLIGOSACCHARIDE--PROTEIN GLYCOSYLTRANSFERASE-RELATED"/>
    <property type="match status" value="1"/>
</dbReference>
<feature type="transmembrane region" description="Helical" evidence="13">
    <location>
        <begin position="215"/>
        <end position="234"/>
    </location>
</feature>